<evidence type="ECO:0000259" key="2">
    <source>
        <dbReference type="Pfam" id="PF14530"/>
    </source>
</evidence>
<feature type="compositionally biased region" description="Polar residues" evidence="1">
    <location>
        <begin position="1"/>
        <end position="13"/>
    </location>
</feature>
<comment type="caution">
    <text evidence="3">The sequence shown here is derived from an EMBL/GenBank/DDBJ whole genome shotgun (WGS) entry which is preliminary data.</text>
</comment>
<dbReference type="STRING" id="183763.LP52_14120"/>
<evidence type="ECO:0000313" key="4">
    <source>
        <dbReference type="Proteomes" id="UP000031675"/>
    </source>
</evidence>
<gene>
    <name evidence="3" type="ORF">LP52_14120</name>
</gene>
<dbReference type="InterPro" id="IPR012347">
    <property type="entry name" value="Ferritin-like"/>
</dbReference>
<feature type="region of interest" description="Disordered" evidence="1">
    <location>
        <begin position="1"/>
        <end position="22"/>
    </location>
</feature>
<dbReference type="InterPro" id="IPR009078">
    <property type="entry name" value="Ferritin-like_SF"/>
</dbReference>
<dbReference type="InterPro" id="IPR029447">
    <property type="entry name" value="DUF4439"/>
</dbReference>
<evidence type="ECO:0000313" key="3">
    <source>
        <dbReference type="EMBL" id="KIH98293.1"/>
    </source>
</evidence>
<evidence type="ECO:0000256" key="1">
    <source>
        <dbReference type="SAM" id="MobiDB-lite"/>
    </source>
</evidence>
<dbReference type="OrthoDB" id="3436701at2"/>
<dbReference type="Pfam" id="PF14530">
    <property type="entry name" value="DUF4439"/>
    <property type="match status" value="1"/>
</dbReference>
<dbReference type="SUPFAM" id="SSF47240">
    <property type="entry name" value="Ferritin-like"/>
    <property type="match status" value="1"/>
</dbReference>
<dbReference type="EMBL" id="JROO01000027">
    <property type="protein sequence ID" value="KIH98293.1"/>
    <property type="molecule type" value="Genomic_DNA"/>
</dbReference>
<dbReference type="Gene3D" id="1.20.1260.10">
    <property type="match status" value="1"/>
</dbReference>
<name>A0A0C2G4T7_9ACTN</name>
<proteinExistence type="predicted"/>
<protein>
    <recommendedName>
        <fullName evidence="2">DUF4439 domain-containing protein</fullName>
    </recommendedName>
</protein>
<feature type="domain" description="DUF4439" evidence="2">
    <location>
        <begin position="24"/>
        <end position="152"/>
    </location>
</feature>
<accession>A0A0C2G4T7</accession>
<sequence length="161" mass="17186">MTATPEDAQTATPDTGEPATVPSLQAALRAEHAAVYAYTYIGARSDDERRDRCYEHLDAHRAQRDTLRVEIGDRGTSPQPGAAAYELPESDGDADLDGYARRVERQAAQAYLELAASPDTAVRDLALRSLQDATLRGMEWGGELGVFPGFPEGGPPAQAGG</sequence>
<dbReference type="Proteomes" id="UP000031675">
    <property type="component" value="Unassembled WGS sequence"/>
</dbReference>
<dbReference type="CDD" id="cd00657">
    <property type="entry name" value="Ferritin_like"/>
    <property type="match status" value="1"/>
</dbReference>
<keyword evidence="4" id="KW-1185">Reference proteome</keyword>
<dbReference type="RefSeq" id="WP_040273943.1">
    <property type="nucleotide sequence ID" value="NZ_JROO01000027.1"/>
</dbReference>
<reference evidence="4" key="1">
    <citation type="journal article" date="2015" name="Chem. Biol.">
        <title>Structure, bioactivity, and resistance mechanism of streptomonomicin, an unusual lasso Peptide from an understudied halophilic actinomycete.</title>
        <authorList>
            <person name="Metelev M."/>
            <person name="Tietz J.I."/>
            <person name="Melby J.O."/>
            <person name="Blair P.M."/>
            <person name="Zhu L."/>
            <person name="Livnat I."/>
            <person name="Severinov K."/>
            <person name="Mitchell D.A."/>
        </authorList>
    </citation>
    <scope>NUCLEOTIDE SEQUENCE [LARGE SCALE GENOMIC DNA]</scope>
    <source>
        <strain evidence="4">YIM 90003</strain>
    </source>
</reference>
<dbReference type="AlphaFoldDB" id="A0A0C2G4T7"/>
<organism evidence="3 4">
    <name type="scientific">Streptomonospora alba</name>
    <dbReference type="NCBI Taxonomy" id="183763"/>
    <lineage>
        <taxon>Bacteria</taxon>
        <taxon>Bacillati</taxon>
        <taxon>Actinomycetota</taxon>
        <taxon>Actinomycetes</taxon>
        <taxon>Streptosporangiales</taxon>
        <taxon>Nocardiopsidaceae</taxon>
        <taxon>Streptomonospora</taxon>
    </lineage>
</organism>
<feature type="region of interest" description="Disordered" evidence="1">
    <location>
        <begin position="70"/>
        <end position="95"/>
    </location>
</feature>